<dbReference type="PANTHER" id="PTHR33112">
    <property type="entry name" value="DOMAIN PROTEIN, PUTATIVE-RELATED"/>
    <property type="match status" value="1"/>
</dbReference>
<dbReference type="PANTHER" id="PTHR33112:SF16">
    <property type="entry name" value="HETEROKARYON INCOMPATIBILITY DOMAIN-CONTAINING PROTEIN"/>
    <property type="match status" value="1"/>
</dbReference>
<dbReference type="Pfam" id="PF06985">
    <property type="entry name" value="HET"/>
    <property type="match status" value="1"/>
</dbReference>
<sequence>MRDWKLSIIDTGHRPSLSYQYKWGTKEQDVVLSFHTVHVADWGLPTDRSSPSTIKNLSIASGQSTQLATRIRAWLRTCEKYHRACRPSSTWTMPDRVLDLGLGPDSKIRLIRCAALSHSYAALSYCWGSTEQYRLTSETTDQLAAGVQSHDLAKTTQDAIDIAREIGLRYLWIDALCIYQDDCADWERQSANMGNIYENAALTLVASNASSTAEGFLRPRSLAEGYCGYTTYQDQKKAVYLCQPSVGFEVATVYERSDVVAHEPLSARGWAQQERLLSRRKVMFGARQMFWQCRERTCTENGLMPDDDFLGLSAFVDTKQSHASWIAAVESFSSSKLTRMSDRLPALSGLASTYCKLTGDEYLAGHWSKDLAKGSLLWRAQSPRSRPTSSTYRAPSWSWASVDGPVLYPQQERSQHLGTYFSTLGNKMSPLATLHDHCIEVKGANPFGEVTHGWLDIRAPVIPMREGALAALTRLSRYQSYANDSHTIMLYPRGESSNGSLESIFDHIWPKDIRTVEIAIDDPLTLTNSPGYCIAIAEESSTYFKADVKWVAGLIVTPDSFGETTYRRVGVFFSLYGIPLPEPTIMRLV</sequence>
<proteinExistence type="predicted"/>
<gene>
    <name evidence="2" type="ORF">CLAFUR5_11253</name>
</gene>
<evidence type="ECO:0000313" key="2">
    <source>
        <dbReference type="EMBL" id="UJO21297.1"/>
    </source>
</evidence>
<evidence type="ECO:0000259" key="1">
    <source>
        <dbReference type="Pfam" id="PF06985"/>
    </source>
</evidence>
<dbReference type="KEGG" id="ffu:CLAFUR5_11253"/>
<dbReference type="GeneID" id="71991131"/>
<evidence type="ECO:0000313" key="3">
    <source>
        <dbReference type="Proteomes" id="UP000756132"/>
    </source>
</evidence>
<dbReference type="Proteomes" id="UP000756132">
    <property type="component" value="Chromosome 8"/>
</dbReference>
<dbReference type="AlphaFoldDB" id="A0A9Q8USZ6"/>
<dbReference type="InterPro" id="IPR010730">
    <property type="entry name" value="HET"/>
</dbReference>
<dbReference type="RefSeq" id="XP_047765663.1">
    <property type="nucleotide sequence ID" value="XM_047910401.1"/>
</dbReference>
<reference evidence="2" key="2">
    <citation type="journal article" date="2022" name="Microb. Genom.">
        <title>A chromosome-scale genome assembly of the tomato pathogen Cladosporium fulvum reveals a compartmentalized genome architecture and the presence of a dispensable chromosome.</title>
        <authorList>
            <person name="Zaccaron A.Z."/>
            <person name="Chen L.H."/>
            <person name="Samaras A."/>
            <person name="Stergiopoulos I."/>
        </authorList>
    </citation>
    <scope>NUCLEOTIDE SEQUENCE</scope>
    <source>
        <strain evidence="2">Race5_Kim</strain>
    </source>
</reference>
<dbReference type="EMBL" id="CP090170">
    <property type="protein sequence ID" value="UJO21297.1"/>
    <property type="molecule type" value="Genomic_DNA"/>
</dbReference>
<keyword evidence="3" id="KW-1185">Reference proteome</keyword>
<organism evidence="2 3">
    <name type="scientific">Passalora fulva</name>
    <name type="common">Tomato leaf mold</name>
    <name type="synonym">Cladosporium fulvum</name>
    <dbReference type="NCBI Taxonomy" id="5499"/>
    <lineage>
        <taxon>Eukaryota</taxon>
        <taxon>Fungi</taxon>
        <taxon>Dikarya</taxon>
        <taxon>Ascomycota</taxon>
        <taxon>Pezizomycotina</taxon>
        <taxon>Dothideomycetes</taxon>
        <taxon>Dothideomycetidae</taxon>
        <taxon>Mycosphaerellales</taxon>
        <taxon>Mycosphaerellaceae</taxon>
        <taxon>Fulvia</taxon>
    </lineage>
</organism>
<protein>
    <recommendedName>
        <fullName evidence="1">Heterokaryon incompatibility domain-containing protein</fullName>
    </recommendedName>
</protein>
<reference evidence="2" key="1">
    <citation type="submission" date="2021-12" db="EMBL/GenBank/DDBJ databases">
        <authorList>
            <person name="Zaccaron A."/>
            <person name="Stergiopoulos I."/>
        </authorList>
    </citation>
    <scope>NUCLEOTIDE SEQUENCE</scope>
    <source>
        <strain evidence="2">Race5_Kim</strain>
    </source>
</reference>
<feature type="domain" description="Heterokaryon incompatibility" evidence="1">
    <location>
        <begin position="120"/>
        <end position="274"/>
    </location>
</feature>
<name>A0A9Q8USZ6_PASFU</name>
<dbReference type="OrthoDB" id="5386922at2759"/>
<accession>A0A9Q8USZ6</accession>
<dbReference type="OMA" id="VQDYTRR"/>